<dbReference type="CDD" id="cd19531">
    <property type="entry name" value="LCL_NRPS-like"/>
    <property type="match status" value="1"/>
</dbReference>
<evidence type="ECO:0000256" key="1">
    <source>
        <dbReference type="ARBA" id="ARBA00022450"/>
    </source>
</evidence>
<reference evidence="5 6" key="1">
    <citation type="submission" date="2018-08" db="EMBL/GenBank/DDBJ databases">
        <title>Genomic Encyclopedia of Archaeal and Bacterial Type Strains, Phase II (KMG-II): from individual species to whole genera.</title>
        <authorList>
            <person name="Goeker M."/>
        </authorList>
    </citation>
    <scope>NUCLEOTIDE SEQUENCE [LARGE SCALE GENOMIC DNA]</scope>
    <source>
        <strain evidence="5 6">DSM 2261</strain>
    </source>
</reference>
<feature type="domain" description="Carrier" evidence="4">
    <location>
        <begin position="175"/>
        <end position="250"/>
    </location>
</feature>
<dbReference type="InterPro" id="IPR020806">
    <property type="entry name" value="PKS_PP-bd"/>
</dbReference>
<dbReference type="InterPro" id="IPR036736">
    <property type="entry name" value="ACP-like_sf"/>
</dbReference>
<dbReference type="Gene3D" id="1.10.1200.10">
    <property type="entry name" value="ACP-like"/>
    <property type="match status" value="1"/>
</dbReference>
<gene>
    <name evidence="5" type="ORF">ATI61_1501</name>
</gene>
<sequence>MPVGVPGELYIGGDGLARGYLSRPELTAERFVPNPFASQPGERLYRTGDLARWRPDGVLKFLGRLDNQVKVRGYRIELAEVEAALLAHPEVREAVALVREDVPGDKRLVAYVVPPPGQPLTDVDSLRASLAQRLPEFMRPSAFVALESLPLTSNAKVDRKALPAPDSARNQPYTPPATPTEERLAALWAQVLRVSQVGRDDDFFSLGGHSLLATQVMARLHATFGVELPLRTLFEAPSLRAFAARLEAATLASAASRLPPLVPAPRSGPLPLSFAQQRLWFLDQLEPDSPLYNLPAAIRLEGTLDLAALRHGFQELVRRHESLRTTFRSEAGQPLQVIAPSVSFPLEVVDLSSLPSEQREAEALRLAQEDAQRPFNLSTGPLLRTHLLRLSESEHVLLLNMHHIISDGWSSGVLVRELAAHYEAHLQGKPSVLPELPVQYADYALWQRQWRSEVLEQQISYWKQQLAGAPQTLELPTDKPRPAVQSFRGAQVPVRLSKDLSERLLQLCQREGVTPFMALLASFQLLLSRYSNQDDICVGSPIAGRQQAELESLIGFFVSTLVLRSRIDSRASFRSLLSQVRSTTLDAFEHQDVPFEKLVE</sequence>
<evidence type="ECO:0000256" key="3">
    <source>
        <dbReference type="SAM" id="MobiDB-lite"/>
    </source>
</evidence>
<dbReference type="SUPFAM" id="SSF52777">
    <property type="entry name" value="CoA-dependent acyltransferases"/>
    <property type="match status" value="2"/>
</dbReference>
<keyword evidence="2" id="KW-0597">Phosphoprotein</keyword>
<feature type="region of interest" description="Disordered" evidence="3">
    <location>
        <begin position="157"/>
        <end position="178"/>
    </location>
</feature>
<comment type="caution">
    <text evidence="5">The sequence shown here is derived from an EMBL/GenBank/DDBJ whole genome shotgun (WGS) entry which is preliminary data.</text>
</comment>
<dbReference type="SUPFAM" id="SSF47336">
    <property type="entry name" value="ACP-like"/>
    <property type="match status" value="1"/>
</dbReference>
<protein>
    <submittedName>
        <fullName evidence="5">AMP-binding enzyme</fullName>
    </submittedName>
</protein>
<proteinExistence type="predicted"/>
<dbReference type="PANTHER" id="PTHR45527:SF1">
    <property type="entry name" value="FATTY ACID SYNTHASE"/>
    <property type="match status" value="1"/>
</dbReference>
<keyword evidence="6" id="KW-1185">Reference proteome</keyword>
<dbReference type="SUPFAM" id="SSF56801">
    <property type="entry name" value="Acetyl-CoA synthetase-like"/>
    <property type="match status" value="1"/>
</dbReference>
<dbReference type="EMBL" id="QUMU01000050">
    <property type="protein sequence ID" value="REG13822.1"/>
    <property type="molecule type" value="Genomic_DNA"/>
</dbReference>
<dbReference type="InterPro" id="IPR009081">
    <property type="entry name" value="PP-bd_ACP"/>
</dbReference>
<feature type="non-terminal residue" evidence="5">
    <location>
        <position position="600"/>
    </location>
</feature>
<dbReference type="Proteomes" id="UP000256345">
    <property type="component" value="Unassembled WGS sequence"/>
</dbReference>
<evidence type="ECO:0000313" key="6">
    <source>
        <dbReference type="Proteomes" id="UP000256345"/>
    </source>
</evidence>
<dbReference type="SMART" id="SM00823">
    <property type="entry name" value="PKS_PP"/>
    <property type="match status" value="1"/>
</dbReference>
<name>A0ABX9JK02_9BACT</name>
<organism evidence="5 6">
    <name type="scientific">Archangium gephyra</name>
    <dbReference type="NCBI Taxonomy" id="48"/>
    <lineage>
        <taxon>Bacteria</taxon>
        <taxon>Pseudomonadati</taxon>
        <taxon>Myxococcota</taxon>
        <taxon>Myxococcia</taxon>
        <taxon>Myxococcales</taxon>
        <taxon>Cystobacterineae</taxon>
        <taxon>Archangiaceae</taxon>
        <taxon>Archangium</taxon>
    </lineage>
</organism>
<evidence type="ECO:0000313" key="5">
    <source>
        <dbReference type="EMBL" id="REG13822.1"/>
    </source>
</evidence>
<dbReference type="InterPro" id="IPR023213">
    <property type="entry name" value="CAT-like_dom_sf"/>
</dbReference>
<dbReference type="InterPro" id="IPR045851">
    <property type="entry name" value="AMP-bd_C_sf"/>
</dbReference>
<dbReference type="InterPro" id="IPR001242">
    <property type="entry name" value="Condensation_dom"/>
</dbReference>
<dbReference type="Pfam" id="PF00550">
    <property type="entry name" value="PP-binding"/>
    <property type="match status" value="1"/>
</dbReference>
<dbReference type="Gene3D" id="3.30.300.30">
    <property type="match status" value="1"/>
</dbReference>
<dbReference type="Pfam" id="PF00668">
    <property type="entry name" value="Condensation"/>
    <property type="match status" value="1"/>
</dbReference>
<dbReference type="PROSITE" id="PS50075">
    <property type="entry name" value="CARRIER"/>
    <property type="match status" value="1"/>
</dbReference>
<evidence type="ECO:0000259" key="4">
    <source>
        <dbReference type="PROSITE" id="PS50075"/>
    </source>
</evidence>
<dbReference type="Gene3D" id="3.30.559.10">
    <property type="entry name" value="Chloramphenicol acetyltransferase-like domain"/>
    <property type="match status" value="1"/>
</dbReference>
<accession>A0ABX9JK02</accession>
<dbReference type="InterPro" id="IPR025110">
    <property type="entry name" value="AMP-bd_C"/>
</dbReference>
<dbReference type="Gene3D" id="3.30.559.30">
    <property type="entry name" value="Nonribosomal peptide synthetase, condensation domain"/>
    <property type="match status" value="1"/>
</dbReference>
<evidence type="ECO:0000256" key="2">
    <source>
        <dbReference type="ARBA" id="ARBA00022553"/>
    </source>
</evidence>
<keyword evidence="1" id="KW-0596">Phosphopantetheine</keyword>
<dbReference type="Pfam" id="PF13193">
    <property type="entry name" value="AMP-binding_C"/>
    <property type="match status" value="1"/>
</dbReference>
<dbReference type="Gene3D" id="2.30.38.10">
    <property type="entry name" value="Luciferase, Domain 3"/>
    <property type="match status" value="1"/>
</dbReference>
<dbReference type="PANTHER" id="PTHR45527">
    <property type="entry name" value="NONRIBOSOMAL PEPTIDE SYNTHETASE"/>
    <property type="match status" value="1"/>
</dbReference>